<comment type="caution">
    <text evidence="1">The sequence shown here is derived from an EMBL/GenBank/DDBJ whole genome shotgun (WGS) entry which is preliminary data.</text>
</comment>
<organism evidence="1 2">
    <name type="scientific">Leeia speluncae</name>
    <dbReference type="NCBI Taxonomy" id="2884804"/>
    <lineage>
        <taxon>Bacteria</taxon>
        <taxon>Pseudomonadati</taxon>
        <taxon>Pseudomonadota</taxon>
        <taxon>Betaproteobacteria</taxon>
        <taxon>Neisseriales</taxon>
        <taxon>Leeiaceae</taxon>
        <taxon>Leeia</taxon>
    </lineage>
</organism>
<accession>A0ABS8D8S0</accession>
<sequence>MKMPAGIFPDMAKQLKSATTDFHRALDHHEMLRGLLSTPISEVNYTIALTALFGPTEALEIALSDYLPLEKFSPRAALIAKDLQDLKAQLLPCSIPLPTFESESAIVGGLYVLEGSHLGGSVIAKHLHHHSTISLPCRFFSESEGYTRWQRFWNYLTPRLPHLNQEDATEAAKATFSFFIAHFDECAKLNRTRKAQLNSHLGL</sequence>
<proteinExistence type="predicted"/>
<dbReference type="Pfam" id="PF01126">
    <property type="entry name" value="Heme_oxygenase"/>
    <property type="match status" value="1"/>
</dbReference>
<protein>
    <submittedName>
        <fullName evidence="1">Biliverdin-producing heme oxygenase</fullName>
    </submittedName>
</protein>
<dbReference type="InterPro" id="IPR016053">
    <property type="entry name" value="Haem_Oase-like"/>
</dbReference>
<dbReference type="CDD" id="cd19166">
    <property type="entry name" value="HemeO-bac"/>
    <property type="match status" value="1"/>
</dbReference>
<gene>
    <name evidence="1" type="ORF">LIN78_13530</name>
</gene>
<reference evidence="1" key="1">
    <citation type="submission" date="2021-10" db="EMBL/GenBank/DDBJ databases">
        <title>The complete genome sequence of Leeia sp. TBRC 13508.</title>
        <authorList>
            <person name="Charoenyingcharoen P."/>
            <person name="Yukphan P."/>
        </authorList>
    </citation>
    <scope>NUCLEOTIDE SEQUENCE</scope>
    <source>
        <strain evidence="1">TBRC 13508</strain>
    </source>
</reference>
<dbReference type="Proteomes" id="UP001165395">
    <property type="component" value="Unassembled WGS sequence"/>
</dbReference>
<dbReference type="InterPro" id="IPR016084">
    <property type="entry name" value="Haem_Oase-like_multi-hlx"/>
</dbReference>
<dbReference type="EMBL" id="JAJBZT010000007">
    <property type="protein sequence ID" value="MCB6184564.1"/>
    <property type="molecule type" value="Genomic_DNA"/>
</dbReference>
<name>A0ABS8D8S0_9NEIS</name>
<dbReference type="SUPFAM" id="SSF48613">
    <property type="entry name" value="Heme oxygenase-like"/>
    <property type="match status" value="1"/>
</dbReference>
<dbReference type="RefSeq" id="WP_227181373.1">
    <property type="nucleotide sequence ID" value="NZ_JAJBZT010000007.1"/>
</dbReference>
<evidence type="ECO:0000313" key="1">
    <source>
        <dbReference type="EMBL" id="MCB6184564.1"/>
    </source>
</evidence>
<dbReference type="Gene3D" id="1.20.910.10">
    <property type="entry name" value="Heme oxygenase-like"/>
    <property type="match status" value="1"/>
</dbReference>
<keyword evidence="2" id="KW-1185">Reference proteome</keyword>
<evidence type="ECO:0000313" key="2">
    <source>
        <dbReference type="Proteomes" id="UP001165395"/>
    </source>
</evidence>